<evidence type="ECO:0000313" key="5">
    <source>
        <dbReference type="Proteomes" id="UP000827721"/>
    </source>
</evidence>
<dbReference type="PANTHER" id="PTHR31623:SF122">
    <property type="entry name" value="HXXXD-TYPE ACYL-TRANSFERASE FAMILY PROTEIN"/>
    <property type="match status" value="1"/>
</dbReference>
<protein>
    <submittedName>
        <fullName evidence="4">Uncharacterized protein</fullName>
    </submittedName>
</protein>
<evidence type="ECO:0000256" key="2">
    <source>
        <dbReference type="ARBA" id="ARBA00022679"/>
    </source>
</evidence>
<dbReference type="InterPro" id="IPR023213">
    <property type="entry name" value="CAT-like_dom_sf"/>
</dbReference>
<reference evidence="4 5" key="1">
    <citation type="submission" date="2021-02" db="EMBL/GenBank/DDBJ databases">
        <title>Plant Genome Project.</title>
        <authorList>
            <person name="Zhang R.-G."/>
        </authorList>
    </citation>
    <scope>NUCLEOTIDE SEQUENCE [LARGE SCALE GENOMIC DNA]</scope>
    <source>
        <tissue evidence="4">Leaves</tissue>
    </source>
</reference>
<dbReference type="EMBL" id="JAFEMO010000005">
    <property type="protein sequence ID" value="KAH7570435.1"/>
    <property type="molecule type" value="Genomic_DNA"/>
</dbReference>
<keyword evidence="5" id="KW-1185">Reference proteome</keyword>
<dbReference type="Gene3D" id="3.30.559.10">
    <property type="entry name" value="Chloramphenicol acetyltransferase-like domain"/>
    <property type="match status" value="2"/>
</dbReference>
<keyword evidence="3" id="KW-0012">Acyltransferase</keyword>
<evidence type="ECO:0000256" key="3">
    <source>
        <dbReference type="ARBA" id="ARBA00023315"/>
    </source>
</evidence>
<sequence length="295" mass="32297">MKVEIIARETIKPTSPTPQSLRDFKLSLIDQLAPHVYASLFFFYSFNGDTDVCASEQSQQLKKSFSDTLALFYPLAGRLKDNIVIDCSYYGAVYVEAPVDCPLVCLLKQPNGDKLTQLIPIEIESTESITGGFVSLVQASFFDCDGVAVGVCISHKLAVTAAVATFMRCWAATTTTLGSTTSVSLYDGAALFPPREFSAEILPITNFIKEKFAIKRFNTSKVAALKALASSASVERPTRAEVVSLLIWKCTMSAARKNIGFSRLSAMIRVVNIRKRVVPQLSKNSTRNLVGFYTA</sequence>
<accession>A0ABQ8I1F4</accession>
<gene>
    <name evidence="4" type="ORF">JRO89_XS05G0106300</name>
</gene>
<dbReference type="Proteomes" id="UP000827721">
    <property type="component" value="Unassembled WGS sequence"/>
</dbReference>
<dbReference type="PANTHER" id="PTHR31623">
    <property type="entry name" value="F21J9.9"/>
    <property type="match status" value="1"/>
</dbReference>
<keyword evidence="2" id="KW-0808">Transferase</keyword>
<organism evidence="4 5">
    <name type="scientific">Xanthoceras sorbifolium</name>
    <dbReference type="NCBI Taxonomy" id="99658"/>
    <lineage>
        <taxon>Eukaryota</taxon>
        <taxon>Viridiplantae</taxon>
        <taxon>Streptophyta</taxon>
        <taxon>Embryophyta</taxon>
        <taxon>Tracheophyta</taxon>
        <taxon>Spermatophyta</taxon>
        <taxon>Magnoliopsida</taxon>
        <taxon>eudicotyledons</taxon>
        <taxon>Gunneridae</taxon>
        <taxon>Pentapetalae</taxon>
        <taxon>rosids</taxon>
        <taxon>malvids</taxon>
        <taxon>Sapindales</taxon>
        <taxon>Sapindaceae</taxon>
        <taxon>Xanthoceroideae</taxon>
        <taxon>Xanthoceras</taxon>
    </lineage>
</organism>
<evidence type="ECO:0000256" key="1">
    <source>
        <dbReference type="ARBA" id="ARBA00009861"/>
    </source>
</evidence>
<comment type="similarity">
    <text evidence="1">Belongs to the plant acyltransferase family.</text>
</comment>
<name>A0ABQ8I1F4_9ROSI</name>
<comment type="caution">
    <text evidence="4">The sequence shown here is derived from an EMBL/GenBank/DDBJ whole genome shotgun (WGS) entry which is preliminary data.</text>
</comment>
<proteinExistence type="inferred from homology"/>
<dbReference type="Pfam" id="PF02458">
    <property type="entry name" value="Transferase"/>
    <property type="match status" value="1"/>
</dbReference>
<evidence type="ECO:0000313" key="4">
    <source>
        <dbReference type="EMBL" id="KAH7570435.1"/>
    </source>
</evidence>